<dbReference type="Proteomes" id="UP000265520">
    <property type="component" value="Unassembled WGS sequence"/>
</dbReference>
<dbReference type="AlphaFoldDB" id="A0A392PCS2"/>
<comment type="caution">
    <text evidence="1">The sequence shown here is derived from an EMBL/GenBank/DDBJ whole genome shotgun (WGS) entry which is preliminary data.</text>
</comment>
<evidence type="ECO:0000313" key="1">
    <source>
        <dbReference type="EMBL" id="MCI09096.1"/>
    </source>
</evidence>
<feature type="non-terminal residue" evidence="1">
    <location>
        <position position="1"/>
    </location>
</feature>
<accession>A0A392PCS2</accession>
<sequence>FSLGIDLGMARTGLALSKGLSVRPRPYS</sequence>
<organism evidence="1 2">
    <name type="scientific">Trifolium medium</name>
    <dbReference type="NCBI Taxonomy" id="97028"/>
    <lineage>
        <taxon>Eukaryota</taxon>
        <taxon>Viridiplantae</taxon>
        <taxon>Streptophyta</taxon>
        <taxon>Embryophyta</taxon>
        <taxon>Tracheophyta</taxon>
        <taxon>Spermatophyta</taxon>
        <taxon>Magnoliopsida</taxon>
        <taxon>eudicotyledons</taxon>
        <taxon>Gunneridae</taxon>
        <taxon>Pentapetalae</taxon>
        <taxon>rosids</taxon>
        <taxon>fabids</taxon>
        <taxon>Fabales</taxon>
        <taxon>Fabaceae</taxon>
        <taxon>Papilionoideae</taxon>
        <taxon>50 kb inversion clade</taxon>
        <taxon>NPAAA clade</taxon>
        <taxon>Hologalegina</taxon>
        <taxon>IRL clade</taxon>
        <taxon>Trifolieae</taxon>
        <taxon>Trifolium</taxon>
    </lineage>
</organism>
<evidence type="ECO:0000313" key="2">
    <source>
        <dbReference type="Proteomes" id="UP000265520"/>
    </source>
</evidence>
<keyword evidence="2" id="KW-1185">Reference proteome</keyword>
<reference evidence="1 2" key="1">
    <citation type="journal article" date="2018" name="Front. Plant Sci.">
        <title>Red Clover (Trifolium pratense) and Zigzag Clover (T. medium) - A Picture of Genomic Similarities and Differences.</title>
        <authorList>
            <person name="Dluhosova J."/>
            <person name="Istvanek J."/>
            <person name="Nedelnik J."/>
            <person name="Repkova J."/>
        </authorList>
    </citation>
    <scope>NUCLEOTIDE SEQUENCE [LARGE SCALE GENOMIC DNA]</scope>
    <source>
        <strain evidence="2">cv. 10/8</strain>
        <tissue evidence="1">Leaf</tissue>
    </source>
</reference>
<protein>
    <submittedName>
        <fullName evidence="1">Uncharacterized protein</fullName>
    </submittedName>
</protein>
<name>A0A392PCS2_9FABA</name>
<proteinExistence type="predicted"/>
<dbReference type="EMBL" id="LXQA010071370">
    <property type="protein sequence ID" value="MCI09096.1"/>
    <property type="molecule type" value="Genomic_DNA"/>
</dbReference>